<dbReference type="SUPFAM" id="SSF52343">
    <property type="entry name" value="Ferredoxin reductase-like, C-terminal NADP-linked domain"/>
    <property type="match status" value="1"/>
</dbReference>
<evidence type="ECO:0000259" key="9">
    <source>
        <dbReference type="PROSITE" id="PS50255"/>
    </source>
</evidence>
<dbReference type="PROSITE" id="PS50255">
    <property type="entry name" value="CYTOCHROME_B5_2"/>
    <property type="match status" value="1"/>
</dbReference>
<dbReference type="InterPro" id="IPR008333">
    <property type="entry name" value="Cbr1-like_FAD-bd_dom"/>
</dbReference>
<feature type="transmembrane region" description="Helical" evidence="8">
    <location>
        <begin position="177"/>
        <end position="199"/>
    </location>
</feature>
<feature type="transmembrane region" description="Helical" evidence="8">
    <location>
        <begin position="135"/>
        <end position="157"/>
    </location>
</feature>
<evidence type="ECO:0008006" key="13">
    <source>
        <dbReference type="Google" id="ProtNLM"/>
    </source>
</evidence>
<evidence type="ECO:0000313" key="12">
    <source>
        <dbReference type="Proteomes" id="UP001305779"/>
    </source>
</evidence>
<keyword evidence="12" id="KW-1185">Reference proteome</keyword>
<keyword evidence="4" id="KW-0285">Flavoprotein</keyword>
<comment type="cofactor">
    <cofactor evidence="1">
        <name>FAD</name>
        <dbReference type="ChEBI" id="CHEBI:57692"/>
    </cofactor>
</comment>
<dbReference type="Pfam" id="PF00970">
    <property type="entry name" value="FAD_binding_6"/>
    <property type="match status" value="1"/>
</dbReference>
<feature type="domain" description="FAD-binding FR-type" evidence="10">
    <location>
        <begin position="237"/>
        <end position="345"/>
    </location>
</feature>
<dbReference type="InterPro" id="IPR001834">
    <property type="entry name" value="CBR-like"/>
</dbReference>
<gene>
    <name evidence="11" type="ORF">PRZ48_011441</name>
</gene>
<evidence type="ECO:0000256" key="3">
    <source>
        <dbReference type="ARBA" id="ARBA00006105"/>
    </source>
</evidence>
<dbReference type="Gene3D" id="2.40.30.10">
    <property type="entry name" value="Translation factors"/>
    <property type="match status" value="1"/>
</dbReference>
<evidence type="ECO:0000256" key="8">
    <source>
        <dbReference type="SAM" id="Phobius"/>
    </source>
</evidence>
<keyword evidence="8" id="KW-1133">Transmembrane helix</keyword>
<evidence type="ECO:0000256" key="5">
    <source>
        <dbReference type="ARBA" id="ARBA00022827"/>
    </source>
</evidence>
<dbReference type="SUPFAM" id="SSF63380">
    <property type="entry name" value="Riboflavin synthase domain-like"/>
    <property type="match status" value="1"/>
</dbReference>
<reference evidence="11 12" key="1">
    <citation type="journal article" date="2023" name="G3 (Bethesda)">
        <title>A chromosome-level genome assembly of Zasmidium syzygii isolated from banana leaves.</title>
        <authorList>
            <person name="van Westerhoven A.C."/>
            <person name="Mehrabi R."/>
            <person name="Talebi R."/>
            <person name="Steentjes M.B.F."/>
            <person name="Corcolon B."/>
            <person name="Chong P.A."/>
            <person name="Kema G.H.J."/>
            <person name="Seidl M.F."/>
        </authorList>
    </citation>
    <scope>NUCLEOTIDE SEQUENCE [LARGE SCALE GENOMIC DNA]</scope>
    <source>
        <strain evidence="11 12">P124</strain>
    </source>
</reference>
<dbReference type="SUPFAM" id="SSF55856">
    <property type="entry name" value="Cytochrome b5-like heme/steroid binding domain"/>
    <property type="match status" value="1"/>
</dbReference>
<dbReference type="InterPro" id="IPR039261">
    <property type="entry name" value="FNR_nucleotide-bd"/>
</dbReference>
<dbReference type="Pfam" id="PF00175">
    <property type="entry name" value="NAD_binding_1"/>
    <property type="match status" value="1"/>
</dbReference>
<evidence type="ECO:0000259" key="10">
    <source>
        <dbReference type="PROSITE" id="PS51384"/>
    </source>
</evidence>
<accession>A0ABR0E6D4</accession>
<keyword evidence="7 8" id="KW-0472">Membrane</keyword>
<dbReference type="PANTHER" id="PTHR19370:SF178">
    <property type="entry name" value="CYTOCHROME-B5 REDUCTASE"/>
    <property type="match status" value="1"/>
</dbReference>
<comment type="similarity">
    <text evidence="3">Belongs to the flavoprotein pyridine nucleotide cytochrome reductase family.</text>
</comment>
<dbReference type="Gene3D" id="3.10.120.10">
    <property type="entry name" value="Cytochrome b5-like heme/steroid binding domain"/>
    <property type="match status" value="1"/>
</dbReference>
<dbReference type="Pfam" id="PF00173">
    <property type="entry name" value="Cyt-b5"/>
    <property type="match status" value="1"/>
</dbReference>
<dbReference type="InterPro" id="IPR017938">
    <property type="entry name" value="Riboflavin_synthase-like_b-brl"/>
</dbReference>
<dbReference type="SMART" id="SM01117">
    <property type="entry name" value="Cyt-b5"/>
    <property type="match status" value="1"/>
</dbReference>
<dbReference type="InterPro" id="IPR001199">
    <property type="entry name" value="Cyt_B5-like_heme/steroid-bd"/>
</dbReference>
<dbReference type="PRINTS" id="PR00363">
    <property type="entry name" value="CYTOCHROMEB5"/>
</dbReference>
<comment type="caution">
    <text evidence="11">The sequence shown here is derived from an EMBL/GenBank/DDBJ whole genome shotgun (WGS) entry which is preliminary data.</text>
</comment>
<dbReference type="InterPro" id="IPR001433">
    <property type="entry name" value="OxRdtase_FAD/NAD-bd"/>
</dbReference>
<organism evidence="11 12">
    <name type="scientific">Zasmidium cellare</name>
    <name type="common">Wine cellar mold</name>
    <name type="synonym">Racodium cellare</name>
    <dbReference type="NCBI Taxonomy" id="395010"/>
    <lineage>
        <taxon>Eukaryota</taxon>
        <taxon>Fungi</taxon>
        <taxon>Dikarya</taxon>
        <taxon>Ascomycota</taxon>
        <taxon>Pezizomycotina</taxon>
        <taxon>Dothideomycetes</taxon>
        <taxon>Dothideomycetidae</taxon>
        <taxon>Mycosphaerellales</taxon>
        <taxon>Mycosphaerellaceae</taxon>
        <taxon>Zasmidium</taxon>
    </lineage>
</organism>
<evidence type="ECO:0000313" key="11">
    <source>
        <dbReference type="EMBL" id="KAK4496992.1"/>
    </source>
</evidence>
<keyword evidence="6" id="KW-0560">Oxidoreductase</keyword>
<protein>
    <recommendedName>
        <fullName evidence="13">Cytochrome b5 reductase</fullName>
    </recommendedName>
</protein>
<keyword evidence="5" id="KW-0274">FAD</keyword>
<dbReference type="EMBL" id="JAXOVC010000009">
    <property type="protein sequence ID" value="KAK4496992.1"/>
    <property type="molecule type" value="Genomic_DNA"/>
</dbReference>
<dbReference type="InterPro" id="IPR017927">
    <property type="entry name" value="FAD-bd_FR_type"/>
</dbReference>
<dbReference type="Gene3D" id="3.40.50.80">
    <property type="entry name" value="Nucleotide-binding domain of ferredoxin-NADP reductase (FNR) module"/>
    <property type="match status" value="1"/>
</dbReference>
<feature type="domain" description="Cytochrome b5 heme-binding" evidence="9">
    <location>
        <begin position="19"/>
        <end position="95"/>
    </location>
</feature>
<evidence type="ECO:0000256" key="1">
    <source>
        <dbReference type="ARBA" id="ARBA00001974"/>
    </source>
</evidence>
<dbReference type="Proteomes" id="UP001305779">
    <property type="component" value="Unassembled WGS sequence"/>
</dbReference>
<evidence type="ECO:0000256" key="6">
    <source>
        <dbReference type="ARBA" id="ARBA00023002"/>
    </source>
</evidence>
<dbReference type="PRINTS" id="PR00406">
    <property type="entry name" value="CYTB5RDTASE"/>
</dbReference>
<dbReference type="PANTHER" id="PTHR19370">
    <property type="entry name" value="NADH-CYTOCHROME B5 REDUCTASE"/>
    <property type="match status" value="1"/>
</dbReference>
<dbReference type="InterPro" id="IPR036400">
    <property type="entry name" value="Cyt_B5-like_heme/steroid_sf"/>
</dbReference>
<name>A0ABR0E6D4_ZASCE</name>
<evidence type="ECO:0000256" key="7">
    <source>
        <dbReference type="ARBA" id="ARBA00023136"/>
    </source>
</evidence>
<keyword evidence="8" id="KW-0812">Transmembrane</keyword>
<dbReference type="PROSITE" id="PS51384">
    <property type="entry name" value="FAD_FR"/>
    <property type="match status" value="1"/>
</dbReference>
<proteinExistence type="inferred from homology"/>
<dbReference type="CDD" id="cd06183">
    <property type="entry name" value="cyt_b5_reduct_like"/>
    <property type="match status" value="1"/>
</dbReference>
<evidence type="ECO:0000256" key="4">
    <source>
        <dbReference type="ARBA" id="ARBA00022630"/>
    </source>
</evidence>
<sequence length="485" mass="52763">MASTDHKELKAKWQTEVEVPTLTLAEVAKHSTKTDLWMVIHGKVYDVTKYARDHPGGAEALIEVGGQDATSAYEDVGHSEDAREIMHQFLVGSLADASESHTTTAKPKVQLVRRGVSKEQPKKSALSGLTPQIELAAFAVGTIAVVFIARTVGSSAGSNKSQSGAKATSGPVSHGGFASGFLWATTVCAALGVMGYRYISKAMSFDDRFAPSSFPAHMHASKLVRSTNRPAGVLLPQEYQKFPLIRRDELSKDTVRLVFALPAKTTMLGLPIGQHVAIRGYFDDESGHHTVTRSYTPVSNNKDLGRLELVIKLYPDGQLTGKYLTGLKLGDEVEFRGPKGAMRYRKGLTKRLGMVAGGTGITPMYQLIRAICEDKTDDTKVSLIYANRSPDDILLLTQLERYQKMAPSKFKIYYIVDNGTPGWKGGIGRVTKELLQEYLPPPGADTKILLCGPPGMINATKKNLGDLGFEQPGAVSKMTDQIFLF</sequence>
<evidence type="ECO:0000256" key="2">
    <source>
        <dbReference type="ARBA" id="ARBA00004370"/>
    </source>
</evidence>
<comment type="subcellular location">
    <subcellularLocation>
        <location evidence="2">Membrane</location>
    </subcellularLocation>
</comment>